<proteinExistence type="predicted"/>
<protein>
    <submittedName>
        <fullName evidence="1">Uncharacterized protein</fullName>
    </submittedName>
</protein>
<reference evidence="1 2" key="1">
    <citation type="journal article" date="2019" name="Sci. Rep.">
        <title>Orb-weaving spider Araneus ventricosus genome elucidates the spidroin gene catalogue.</title>
        <authorList>
            <person name="Kono N."/>
            <person name="Nakamura H."/>
            <person name="Ohtoshi R."/>
            <person name="Moran D.A.P."/>
            <person name="Shinohara A."/>
            <person name="Yoshida Y."/>
            <person name="Fujiwara M."/>
            <person name="Mori M."/>
            <person name="Tomita M."/>
            <person name="Arakawa K."/>
        </authorList>
    </citation>
    <scope>NUCLEOTIDE SEQUENCE [LARGE SCALE GENOMIC DNA]</scope>
</reference>
<dbReference type="EMBL" id="BGPR01165618">
    <property type="protein sequence ID" value="GBM12074.1"/>
    <property type="molecule type" value="Genomic_DNA"/>
</dbReference>
<accession>A0A4Y2D7Z9</accession>
<comment type="caution">
    <text evidence="1">The sequence shown here is derived from an EMBL/GenBank/DDBJ whole genome shotgun (WGS) entry which is preliminary data.</text>
</comment>
<name>A0A4Y2D7Z9_ARAVE</name>
<organism evidence="1 2">
    <name type="scientific">Araneus ventricosus</name>
    <name type="common">Orbweaver spider</name>
    <name type="synonym">Epeira ventricosa</name>
    <dbReference type="NCBI Taxonomy" id="182803"/>
    <lineage>
        <taxon>Eukaryota</taxon>
        <taxon>Metazoa</taxon>
        <taxon>Ecdysozoa</taxon>
        <taxon>Arthropoda</taxon>
        <taxon>Chelicerata</taxon>
        <taxon>Arachnida</taxon>
        <taxon>Araneae</taxon>
        <taxon>Araneomorphae</taxon>
        <taxon>Entelegynae</taxon>
        <taxon>Araneoidea</taxon>
        <taxon>Araneidae</taxon>
        <taxon>Araneus</taxon>
    </lineage>
</organism>
<dbReference type="AlphaFoldDB" id="A0A4Y2D7Z9"/>
<gene>
    <name evidence="1" type="ORF">AVEN_180206_1</name>
</gene>
<sequence>MERFGYIVADPWSGFGYLQIHNILYDNILECIENARLHKNSEDPAKIMYFIILSNTDVVQFLHDAKTEKKRFGFCQLTKYNSADKYNVCSSHKILFQTIVDSILETKVRMISRNVRISKRNLVTSDCYVTMKLSFICIACENVSLV</sequence>
<dbReference type="Proteomes" id="UP000499080">
    <property type="component" value="Unassembled WGS sequence"/>
</dbReference>
<keyword evidence="2" id="KW-1185">Reference proteome</keyword>
<evidence type="ECO:0000313" key="1">
    <source>
        <dbReference type="EMBL" id="GBM12074.1"/>
    </source>
</evidence>
<evidence type="ECO:0000313" key="2">
    <source>
        <dbReference type="Proteomes" id="UP000499080"/>
    </source>
</evidence>
<dbReference type="OrthoDB" id="6448826at2759"/>